<dbReference type="Proteomes" id="UP000198891">
    <property type="component" value="Unassembled WGS sequence"/>
</dbReference>
<dbReference type="EMBL" id="FNPZ01000009">
    <property type="protein sequence ID" value="SDZ55197.1"/>
    <property type="molecule type" value="Genomic_DNA"/>
</dbReference>
<proteinExistence type="predicted"/>
<evidence type="ECO:0000313" key="2">
    <source>
        <dbReference type="Proteomes" id="UP000198891"/>
    </source>
</evidence>
<gene>
    <name evidence="1" type="ORF">SAMN05216554_4578</name>
</gene>
<dbReference type="STRING" id="381665.SAMN05216554_4578"/>
<accession>A0A1H3TYT1</accession>
<reference evidence="1 2" key="1">
    <citation type="submission" date="2016-10" db="EMBL/GenBank/DDBJ databases">
        <authorList>
            <person name="de Groot N.N."/>
        </authorList>
    </citation>
    <scope>NUCLEOTIDE SEQUENCE [LARGE SCALE GENOMIC DNA]</scope>
    <source>
        <strain evidence="1 2">CGMCC 4.3491</strain>
    </source>
</reference>
<keyword evidence="2" id="KW-1185">Reference proteome</keyword>
<name>A0A1H3TYT1_9MICO</name>
<protein>
    <recommendedName>
        <fullName evidence="3">DUF1737 domain-containing protein</fullName>
    </recommendedName>
</protein>
<organism evidence="1 2">
    <name type="scientific">Herbiconiux ginsengi</name>
    <dbReference type="NCBI Taxonomy" id="381665"/>
    <lineage>
        <taxon>Bacteria</taxon>
        <taxon>Bacillati</taxon>
        <taxon>Actinomycetota</taxon>
        <taxon>Actinomycetes</taxon>
        <taxon>Micrococcales</taxon>
        <taxon>Microbacteriaceae</taxon>
        <taxon>Herbiconiux</taxon>
    </lineage>
</organism>
<dbReference type="OrthoDB" id="5119388at2"/>
<sequence length="68" mass="7656">MSTRVSFATIQTTLPGGDEDHYRLSQKVAERDQQLHDYGRHGYRLANTVTVAGTEFVTVIDTLTKEDD</sequence>
<dbReference type="AlphaFoldDB" id="A0A1H3TYT1"/>
<evidence type="ECO:0000313" key="1">
    <source>
        <dbReference type="EMBL" id="SDZ55197.1"/>
    </source>
</evidence>
<dbReference type="RefSeq" id="WP_092558219.1">
    <property type="nucleotide sequence ID" value="NZ_FNPZ01000009.1"/>
</dbReference>
<evidence type="ECO:0008006" key="3">
    <source>
        <dbReference type="Google" id="ProtNLM"/>
    </source>
</evidence>